<protein>
    <recommendedName>
        <fullName evidence="3">Esterase-like activity of phytase family protein</fullName>
    </recommendedName>
</protein>
<dbReference type="SUPFAM" id="SSF82171">
    <property type="entry name" value="DPP6 N-terminal domain-like"/>
    <property type="match status" value="1"/>
</dbReference>
<dbReference type="RefSeq" id="WP_345575670.1">
    <property type="nucleotide sequence ID" value="NZ_BAABDQ010000046.1"/>
</dbReference>
<dbReference type="Proteomes" id="UP001500630">
    <property type="component" value="Unassembled WGS sequence"/>
</dbReference>
<dbReference type="PROSITE" id="PS51257">
    <property type="entry name" value="PROKAR_LIPOPROTEIN"/>
    <property type="match status" value="1"/>
</dbReference>
<gene>
    <name evidence="1" type="ORF">GCM10022419_114140</name>
</gene>
<comment type="caution">
    <text evidence="1">The sequence shown here is derived from an EMBL/GenBank/DDBJ whole genome shotgun (WGS) entry which is preliminary data.</text>
</comment>
<organism evidence="1 2">
    <name type="scientific">Nonomuraea rosea</name>
    <dbReference type="NCBI Taxonomy" id="638574"/>
    <lineage>
        <taxon>Bacteria</taxon>
        <taxon>Bacillati</taxon>
        <taxon>Actinomycetota</taxon>
        <taxon>Actinomycetes</taxon>
        <taxon>Streptosporangiales</taxon>
        <taxon>Streptosporangiaceae</taxon>
        <taxon>Nonomuraea</taxon>
    </lineage>
</organism>
<name>A0ABP6ZKF3_9ACTN</name>
<proteinExistence type="predicted"/>
<accession>A0ABP6ZKF3</accession>
<evidence type="ECO:0000313" key="1">
    <source>
        <dbReference type="EMBL" id="GAA3610311.1"/>
    </source>
</evidence>
<sequence length="425" mass="45081">MGTPRGGWTAAAITILLATSGCSTPFGPVAAPATPPPTSITPAPDPRKVALAEAAKSLPALLAAQGPVVCSRAGEHWRVTAYDDAFRTPAVSFSSATLQPLLTEIAAKAGGEEAAATVRSLCGDTGDPGVSPVSPDGRRIAVQVDGASDGDPKHVGWLDLGTGAFTDLTEQSNKKGYVTETFSDDRPGFAPDGSLWFRRGLRYYSADPKGTLTSRRLSIACIKNESDEIYYRVIRSIAVVCPGVVHPSGKFAADPTTVAKGWSTVRGAELDLIGRTIDGHDDEPMHKPFGMEIVVRDDGRLRGCLPLAWLGTTELLCQGGGNDFYTARVSPELARDDIEYVQNVEIKAVKEVAPATESSIISAALSKDRRSLILASDPDGDIDTAKLYRVGLEPTSAPVEVGPIPQESKDDFTLLNNFQHPMDPR</sequence>
<reference evidence="2" key="1">
    <citation type="journal article" date="2019" name="Int. J. Syst. Evol. Microbiol.">
        <title>The Global Catalogue of Microorganisms (GCM) 10K type strain sequencing project: providing services to taxonomists for standard genome sequencing and annotation.</title>
        <authorList>
            <consortium name="The Broad Institute Genomics Platform"/>
            <consortium name="The Broad Institute Genome Sequencing Center for Infectious Disease"/>
            <person name="Wu L."/>
            <person name="Ma J."/>
        </authorList>
    </citation>
    <scope>NUCLEOTIDE SEQUENCE [LARGE SCALE GENOMIC DNA]</scope>
    <source>
        <strain evidence="2">JCM 17326</strain>
    </source>
</reference>
<evidence type="ECO:0000313" key="2">
    <source>
        <dbReference type="Proteomes" id="UP001500630"/>
    </source>
</evidence>
<keyword evidence="2" id="KW-1185">Reference proteome</keyword>
<evidence type="ECO:0008006" key="3">
    <source>
        <dbReference type="Google" id="ProtNLM"/>
    </source>
</evidence>
<dbReference type="EMBL" id="BAABDQ010000046">
    <property type="protein sequence ID" value="GAA3610311.1"/>
    <property type="molecule type" value="Genomic_DNA"/>
</dbReference>